<dbReference type="PANTHER" id="PTHR43421:SF1">
    <property type="entry name" value="METALLOPROTEASE PMBA"/>
    <property type="match status" value="1"/>
</dbReference>
<evidence type="ECO:0000313" key="3">
    <source>
        <dbReference type="Proteomes" id="UP000267250"/>
    </source>
</evidence>
<sequence>MLTDFNLPEVKLKDKKMSLILPPNLSAEILQKFSPIFFGDRISEGMSILKDRFKEKIGSNKLTIIDDGMLHRGLASIPFDDEGFSSQKTIVIEKGIFKNALHNVFSAYKLESKSTGNGFKVDFSKLPKVTPTNLYIKPQNLSQKDIIESVEEGLYIVKLFNTDPIYQSSGSYSVSATALYIKNGQFKGFVPRIVFWGKILDYFKQIDLIGNDLEFFLVGRSDKGFGSPTIRVNNINITNY</sequence>
<organism evidence="2 3">
    <name type="scientific">Anoxybacter fermentans</name>
    <dbReference type="NCBI Taxonomy" id="1323375"/>
    <lineage>
        <taxon>Bacteria</taxon>
        <taxon>Bacillati</taxon>
        <taxon>Bacillota</taxon>
        <taxon>Clostridia</taxon>
        <taxon>Halanaerobiales</taxon>
        <taxon>Anoxybacter</taxon>
    </lineage>
</organism>
<dbReference type="GO" id="GO:0006508">
    <property type="term" value="P:proteolysis"/>
    <property type="evidence" value="ECO:0007669"/>
    <property type="project" value="InterPro"/>
</dbReference>
<dbReference type="GO" id="GO:0005829">
    <property type="term" value="C:cytosol"/>
    <property type="evidence" value="ECO:0007669"/>
    <property type="project" value="TreeGrafter"/>
</dbReference>
<gene>
    <name evidence="2" type="ORF">BBF96_08100</name>
</gene>
<name>A0A3S9SYB0_9FIRM</name>
<dbReference type="SUPFAM" id="SSF111283">
    <property type="entry name" value="Putative modulator of DNA gyrase, PmbA/TldD"/>
    <property type="match status" value="1"/>
</dbReference>
<evidence type="ECO:0000259" key="1">
    <source>
        <dbReference type="Pfam" id="PF19289"/>
    </source>
</evidence>
<dbReference type="InterPro" id="IPR036059">
    <property type="entry name" value="TldD/PmbA_sf"/>
</dbReference>
<dbReference type="RefSeq" id="WP_127016680.1">
    <property type="nucleotide sequence ID" value="NZ_CP016379.1"/>
</dbReference>
<evidence type="ECO:0000313" key="2">
    <source>
        <dbReference type="EMBL" id="AZR73346.1"/>
    </source>
</evidence>
<keyword evidence="3" id="KW-1185">Reference proteome</keyword>
<protein>
    <recommendedName>
        <fullName evidence="1">Metalloprotease TldD/E C-terminal domain-containing protein</fullName>
    </recommendedName>
</protein>
<accession>A0A3S9SYB0</accession>
<dbReference type="AlphaFoldDB" id="A0A3S9SYB0"/>
<dbReference type="Proteomes" id="UP000267250">
    <property type="component" value="Chromosome"/>
</dbReference>
<dbReference type="InterPro" id="IPR047657">
    <property type="entry name" value="PmbA"/>
</dbReference>
<dbReference type="OrthoDB" id="9803213at2"/>
<dbReference type="EMBL" id="CP016379">
    <property type="protein sequence ID" value="AZR73346.1"/>
    <property type="molecule type" value="Genomic_DNA"/>
</dbReference>
<reference evidence="2 3" key="1">
    <citation type="submission" date="2016-07" db="EMBL/GenBank/DDBJ databases">
        <title>Genome and transcriptome analysis of iron-reducing fermentative bacteria Anoxybacter fermentans.</title>
        <authorList>
            <person name="Zeng X."/>
            <person name="Shao Z."/>
        </authorList>
    </citation>
    <scope>NUCLEOTIDE SEQUENCE [LARGE SCALE GENOMIC DNA]</scope>
    <source>
        <strain evidence="2 3">DY22613</strain>
    </source>
</reference>
<dbReference type="Pfam" id="PF19289">
    <property type="entry name" value="PmbA_TldD_3rd"/>
    <property type="match status" value="1"/>
</dbReference>
<dbReference type="InterPro" id="IPR045569">
    <property type="entry name" value="Metalloprtase-TldD/E_C"/>
</dbReference>
<dbReference type="PANTHER" id="PTHR43421">
    <property type="entry name" value="METALLOPROTEASE PMBA"/>
    <property type="match status" value="1"/>
</dbReference>
<dbReference type="KEGG" id="aft:BBF96_08100"/>
<proteinExistence type="predicted"/>
<feature type="domain" description="Metalloprotease TldD/E C-terminal" evidence="1">
    <location>
        <begin position="15"/>
        <end position="238"/>
    </location>
</feature>
<dbReference type="GO" id="GO:0008237">
    <property type="term" value="F:metallopeptidase activity"/>
    <property type="evidence" value="ECO:0007669"/>
    <property type="project" value="InterPro"/>
</dbReference>